<evidence type="ECO:0000313" key="2">
    <source>
        <dbReference type="Proteomes" id="UP000004221"/>
    </source>
</evidence>
<organism evidence="1 2">
    <name type="scientific">Nitrolancea hollandica Lb</name>
    <dbReference type="NCBI Taxonomy" id="1129897"/>
    <lineage>
        <taxon>Bacteria</taxon>
        <taxon>Pseudomonadati</taxon>
        <taxon>Thermomicrobiota</taxon>
        <taxon>Thermomicrobia</taxon>
        <taxon>Sphaerobacterales</taxon>
        <taxon>Sphaerobacterineae</taxon>
        <taxon>Sphaerobacteraceae</taxon>
        <taxon>Nitrolancea</taxon>
    </lineage>
</organism>
<sequence>MRAEELKQIHRELAVAIEQQQRINQQISEGKISLAQLTAAYLELQCLIPLLQRVLPELERCSQVHRD</sequence>
<comment type="caution">
    <text evidence="1">The sequence shown here is derived from an EMBL/GenBank/DDBJ whole genome shotgun (WGS) entry which is preliminary data.</text>
</comment>
<accession>I4EH05</accession>
<protein>
    <submittedName>
        <fullName evidence="1">Uncharacterized protein</fullName>
    </submittedName>
</protein>
<dbReference type="Proteomes" id="UP000004221">
    <property type="component" value="Unassembled WGS sequence"/>
</dbReference>
<gene>
    <name evidence="1" type="ORF">NITHO_2920009</name>
</gene>
<dbReference type="AlphaFoldDB" id="I4EH05"/>
<name>I4EH05_9BACT</name>
<keyword evidence="2" id="KW-1185">Reference proteome</keyword>
<dbReference type="RefSeq" id="WP_008477748.1">
    <property type="nucleotide sequence ID" value="NZ_CAGS01000215.1"/>
</dbReference>
<reference evidence="1 2" key="1">
    <citation type="journal article" date="2012" name="ISME J.">
        <title>Nitrification expanded: discovery, physiology and genomics of a nitrite-oxidizing bacterium from the phylum Chloroflexi.</title>
        <authorList>
            <person name="Sorokin D.Y."/>
            <person name="Lucker S."/>
            <person name="Vejmelkova D."/>
            <person name="Kostrikina N.A."/>
            <person name="Kleerebezem R."/>
            <person name="Rijpstra W.I."/>
            <person name="Damste J.S."/>
            <person name="Le Paslier D."/>
            <person name="Muyzer G."/>
            <person name="Wagner M."/>
            <person name="van Loosdrecht M.C."/>
            <person name="Daims H."/>
        </authorList>
    </citation>
    <scope>NUCLEOTIDE SEQUENCE [LARGE SCALE GENOMIC DNA]</scope>
    <source>
        <strain evidence="2">none</strain>
    </source>
</reference>
<dbReference type="EMBL" id="CAGS01000215">
    <property type="protein sequence ID" value="CCF83967.1"/>
    <property type="molecule type" value="Genomic_DNA"/>
</dbReference>
<evidence type="ECO:0000313" key="1">
    <source>
        <dbReference type="EMBL" id="CCF83967.1"/>
    </source>
</evidence>
<proteinExistence type="predicted"/>